<feature type="transmembrane region" description="Helical" evidence="1">
    <location>
        <begin position="221"/>
        <end position="243"/>
    </location>
</feature>
<feature type="transmembrane region" description="Helical" evidence="1">
    <location>
        <begin position="191"/>
        <end position="209"/>
    </location>
</feature>
<feature type="transmembrane region" description="Helical" evidence="1">
    <location>
        <begin position="516"/>
        <end position="535"/>
    </location>
</feature>
<name>I2GZG7_HENB6</name>
<keyword evidence="3" id="KW-1185">Reference proteome</keyword>
<dbReference type="InterPro" id="IPR013635">
    <property type="entry name" value="Ice2"/>
</dbReference>
<dbReference type="InParanoid" id="I2GZG7"/>
<dbReference type="OrthoDB" id="5577218at2759"/>
<proteinExistence type="predicted"/>
<dbReference type="HOGENOM" id="CLU_027878_2_0_1"/>
<dbReference type="Proteomes" id="UP000002866">
    <property type="component" value="Chromosome 2"/>
</dbReference>
<feature type="transmembrane region" description="Helical" evidence="1">
    <location>
        <begin position="447"/>
        <end position="465"/>
    </location>
</feature>
<keyword evidence="1" id="KW-1133">Transmembrane helix</keyword>
<evidence type="ECO:0000313" key="2">
    <source>
        <dbReference type="EMBL" id="CCH59519.1"/>
    </source>
</evidence>
<dbReference type="RefSeq" id="XP_004179038.1">
    <property type="nucleotide sequence ID" value="XM_004178990.1"/>
</dbReference>
<dbReference type="EMBL" id="HE806317">
    <property type="protein sequence ID" value="CCH59519.1"/>
    <property type="molecule type" value="Genomic_DNA"/>
</dbReference>
<evidence type="ECO:0008006" key="4">
    <source>
        <dbReference type="Google" id="ProtNLM"/>
    </source>
</evidence>
<dbReference type="GO" id="GO:0048309">
    <property type="term" value="P:endoplasmic reticulum inheritance"/>
    <property type="evidence" value="ECO:0007669"/>
    <property type="project" value="TreeGrafter"/>
</dbReference>
<sequence length="536" mass="62018">MPWVVKSVKQSIRMLWGCFYLISVLITIPSAFKIGGLYCGLSFTMTLFHLYFLSTTMHLIAKRTLNNFYILLSTLVYYLQHIVIASLLYIFITIFSDGNLNEILSNNKTDQLPSLLYYIKNDTSKSVSQNFHYLLFYYYYYYAVQPWNYLLSHSTPFFTLLEGFFTILGIQAIGETYCWLLLKKQKKIFKLLTWLISVGVIFTAIHFLYKIYEFQVWELSIQTASLLGVTMSLVLTVGIFGIFSTNGSLIESSLFLGYIIRCFYEISPELSTSATTEILDNIKEAWQNHQGSITVTEHILFYYNNVLLKNINSSYLFNSNFSKSNDTSAKNRTLAEIQRSTNNYTLTDITKPSDLIHLIGFKSIYQNWLIYATPIYELLKDFVLNIPTSLANLSQVTYKLAYDSVSPSIVINLCFRVLIFYSATRIIPAVQRKNHLETKRSRNFLKAFYLFSPCIVIAMYTNLILQYSGELKNDLCIWGCDIISKSISQRMSTINMDVGSDDTYPNREFIVNSWGFWNWCNIFCTIFIYGCELMGL</sequence>
<dbReference type="GO" id="GO:0005789">
    <property type="term" value="C:endoplasmic reticulum membrane"/>
    <property type="evidence" value="ECO:0007669"/>
    <property type="project" value="TreeGrafter"/>
</dbReference>
<dbReference type="Pfam" id="PF08426">
    <property type="entry name" value="ICE2"/>
    <property type="match status" value="1"/>
</dbReference>
<dbReference type="GeneID" id="14494354"/>
<dbReference type="KEGG" id="tbl:TBLA_0B06990"/>
<evidence type="ECO:0000256" key="1">
    <source>
        <dbReference type="SAM" id="Phobius"/>
    </source>
</evidence>
<dbReference type="AlphaFoldDB" id="I2GZG7"/>
<keyword evidence="1" id="KW-0812">Transmembrane</keyword>
<dbReference type="PANTHER" id="PTHR31726:SF2">
    <property type="entry name" value="PROTEIN ICE2"/>
    <property type="match status" value="1"/>
</dbReference>
<reference evidence="2 3" key="1">
    <citation type="journal article" date="2011" name="Proc. Natl. Acad. Sci. U.S.A.">
        <title>Evolutionary erosion of yeast sex chromosomes by mating-type switching accidents.</title>
        <authorList>
            <person name="Gordon J.L."/>
            <person name="Armisen D."/>
            <person name="Proux-Wera E."/>
            <person name="Oheigeartaigh S.S."/>
            <person name="Byrne K.P."/>
            <person name="Wolfe K.H."/>
        </authorList>
    </citation>
    <scope>NUCLEOTIDE SEQUENCE [LARGE SCALE GENOMIC DNA]</scope>
    <source>
        <strain evidence="3">ATCC 34711 / CBS 6284 / DSM 70876 / NBRC 10599 / NRRL Y-10934 / UCD 77-7</strain>
    </source>
</reference>
<dbReference type="STRING" id="1071380.I2GZG7"/>
<dbReference type="GO" id="GO:0000921">
    <property type="term" value="P:septin ring assembly"/>
    <property type="evidence" value="ECO:0007669"/>
    <property type="project" value="TreeGrafter"/>
</dbReference>
<evidence type="ECO:0000313" key="3">
    <source>
        <dbReference type="Proteomes" id="UP000002866"/>
    </source>
</evidence>
<dbReference type="eggNOG" id="ENOG502QRTT">
    <property type="taxonomic scope" value="Eukaryota"/>
</dbReference>
<dbReference type="GO" id="GO:0032541">
    <property type="term" value="C:cortical endoplasmic reticulum"/>
    <property type="evidence" value="ECO:0007669"/>
    <property type="project" value="TreeGrafter"/>
</dbReference>
<feature type="transmembrane region" description="Helical" evidence="1">
    <location>
        <begin position="68"/>
        <end position="92"/>
    </location>
</feature>
<dbReference type="PANTHER" id="PTHR31726">
    <property type="entry name" value="PROTEIN ICE2"/>
    <property type="match status" value="1"/>
</dbReference>
<dbReference type="GO" id="GO:0097038">
    <property type="term" value="C:perinuclear endoplasmic reticulum"/>
    <property type="evidence" value="ECO:0007669"/>
    <property type="project" value="TreeGrafter"/>
</dbReference>
<feature type="transmembrane region" description="Helical" evidence="1">
    <location>
        <begin position="38"/>
        <end position="61"/>
    </location>
</feature>
<keyword evidence="1" id="KW-0472">Membrane</keyword>
<feature type="transmembrane region" description="Helical" evidence="1">
    <location>
        <begin position="157"/>
        <end position="182"/>
    </location>
</feature>
<organism evidence="2 3">
    <name type="scientific">Henningerozyma blattae (strain ATCC 34711 / CBS 6284 / DSM 70876 / NBRC 10599 / NRRL Y-10934 / UCD 77-7)</name>
    <name type="common">Yeast</name>
    <name type="synonym">Tetrapisispora blattae</name>
    <dbReference type="NCBI Taxonomy" id="1071380"/>
    <lineage>
        <taxon>Eukaryota</taxon>
        <taxon>Fungi</taxon>
        <taxon>Dikarya</taxon>
        <taxon>Ascomycota</taxon>
        <taxon>Saccharomycotina</taxon>
        <taxon>Saccharomycetes</taxon>
        <taxon>Saccharomycetales</taxon>
        <taxon>Saccharomycetaceae</taxon>
        <taxon>Henningerozyma</taxon>
    </lineage>
</organism>
<accession>I2GZG7</accession>
<protein>
    <recommendedName>
        <fullName evidence="4">Protein ICE2</fullName>
    </recommendedName>
</protein>
<gene>
    <name evidence="2" type="primary">TBLA0B06990</name>
    <name evidence="2" type="ORF">TBLA_0B06990</name>
</gene>
<feature type="transmembrane region" description="Helical" evidence="1">
    <location>
        <begin position="12"/>
        <end position="32"/>
    </location>
</feature>